<gene>
    <name evidence="1" type="ORF">OE88DRAFT_1197424</name>
</gene>
<protein>
    <recommendedName>
        <fullName evidence="3">F-box domain-containing protein</fullName>
    </recommendedName>
</protein>
<evidence type="ECO:0000313" key="1">
    <source>
        <dbReference type="EMBL" id="TFK54475.1"/>
    </source>
</evidence>
<dbReference type="SUPFAM" id="SSF81383">
    <property type="entry name" value="F-box domain"/>
    <property type="match status" value="1"/>
</dbReference>
<evidence type="ECO:0008006" key="3">
    <source>
        <dbReference type="Google" id="ProtNLM"/>
    </source>
</evidence>
<sequence>MADASPNFSTSLPEELWLIVIRHARLADARTCTSVNRQFYSIATRRVYNSVCLDFSQRNLHRARKLLDTISLPGQVAQSIRHLSMTFLHAPPHIVDDADLRSCLQSLIENATSVVSLGVVLERGSFNWTGMPCIFDGLFDAMDQFHGVRPWQDLTTLSVDCLVAAGPLLRTCAIHSLRVTEPLNSDMQSMLLGLTGLRCIQVRVNVADPTEAVAFADRLSSTFQDLKVLGLKVTVKEGEHPFGRRQPGGEYGHYAVGVT</sequence>
<dbReference type="OrthoDB" id="3320227at2759"/>
<evidence type="ECO:0000313" key="2">
    <source>
        <dbReference type="Proteomes" id="UP000305948"/>
    </source>
</evidence>
<accession>A0A5C3NBW1</accession>
<dbReference type="EMBL" id="ML213506">
    <property type="protein sequence ID" value="TFK54475.1"/>
    <property type="molecule type" value="Genomic_DNA"/>
</dbReference>
<dbReference type="InterPro" id="IPR036047">
    <property type="entry name" value="F-box-like_dom_sf"/>
</dbReference>
<keyword evidence="2" id="KW-1185">Reference proteome</keyword>
<name>A0A5C3NBW1_9AGAM</name>
<dbReference type="Proteomes" id="UP000305948">
    <property type="component" value="Unassembled WGS sequence"/>
</dbReference>
<proteinExistence type="predicted"/>
<dbReference type="AlphaFoldDB" id="A0A5C3NBW1"/>
<organism evidence="1 2">
    <name type="scientific">Heliocybe sulcata</name>
    <dbReference type="NCBI Taxonomy" id="5364"/>
    <lineage>
        <taxon>Eukaryota</taxon>
        <taxon>Fungi</taxon>
        <taxon>Dikarya</taxon>
        <taxon>Basidiomycota</taxon>
        <taxon>Agaricomycotina</taxon>
        <taxon>Agaricomycetes</taxon>
        <taxon>Gloeophyllales</taxon>
        <taxon>Gloeophyllaceae</taxon>
        <taxon>Heliocybe</taxon>
    </lineage>
</organism>
<reference evidence="1 2" key="1">
    <citation type="journal article" date="2019" name="Nat. Ecol. Evol.">
        <title>Megaphylogeny resolves global patterns of mushroom evolution.</title>
        <authorList>
            <person name="Varga T."/>
            <person name="Krizsan K."/>
            <person name="Foldi C."/>
            <person name="Dima B."/>
            <person name="Sanchez-Garcia M."/>
            <person name="Sanchez-Ramirez S."/>
            <person name="Szollosi G.J."/>
            <person name="Szarkandi J.G."/>
            <person name="Papp V."/>
            <person name="Albert L."/>
            <person name="Andreopoulos W."/>
            <person name="Angelini C."/>
            <person name="Antonin V."/>
            <person name="Barry K.W."/>
            <person name="Bougher N.L."/>
            <person name="Buchanan P."/>
            <person name="Buyck B."/>
            <person name="Bense V."/>
            <person name="Catcheside P."/>
            <person name="Chovatia M."/>
            <person name="Cooper J."/>
            <person name="Damon W."/>
            <person name="Desjardin D."/>
            <person name="Finy P."/>
            <person name="Geml J."/>
            <person name="Haridas S."/>
            <person name="Hughes K."/>
            <person name="Justo A."/>
            <person name="Karasinski D."/>
            <person name="Kautmanova I."/>
            <person name="Kiss B."/>
            <person name="Kocsube S."/>
            <person name="Kotiranta H."/>
            <person name="LaButti K.M."/>
            <person name="Lechner B.E."/>
            <person name="Liimatainen K."/>
            <person name="Lipzen A."/>
            <person name="Lukacs Z."/>
            <person name="Mihaltcheva S."/>
            <person name="Morgado L.N."/>
            <person name="Niskanen T."/>
            <person name="Noordeloos M.E."/>
            <person name="Ohm R.A."/>
            <person name="Ortiz-Santana B."/>
            <person name="Ovrebo C."/>
            <person name="Racz N."/>
            <person name="Riley R."/>
            <person name="Savchenko A."/>
            <person name="Shiryaev A."/>
            <person name="Soop K."/>
            <person name="Spirin V."/>
            <person name="Szebenyi C."/>
            <person name="Tomsovsky M."/>
            <person name="Tulloss R.E."/>
            <person name="Uehling J."/>
            <person name="Grigoriev I.V."/>
            <person name="Vagvolgyi C."/>
            <person name="Papp T."/>
            <person name="Martin F.M."/>
            <person name="Miettinen O."/>
            <person name="Hibbett D.S."/>
            <person name="Nagy L.G."/>
        </authorList>
    </citation>
    <scope>NUCLEOTIDE SEQUENCE [LARGE SCALE GENOMIC DNA]</scope>
    <source>
        <strain evidence="1 2">OMC1185</strain>
    </source>
</reference>